<evidence type="ECO:0000313" key="1">
    <source>
        <dbReference type="EMBL" id="MVO09349.1"/>
    </source>
</evidence>
<dbReference type="EMBL" id="WQLW01000006">
    <property type="protein sequence ID" value="MVO09349.1"/>
    <property type="molecule type" value="Genomic_DNA"/>
</dbReference>
<comment type="caution">
    <text evidence="1">The sequence shown here is derived from an EMBL/GenBank/DDBJ whole genome shotgun (WGS) entry which is preliminary data.</text>
</comment>
<dbReference type="RefSeq" id="WP_140997733.1">
    <property type="nucleotide sequence ID" value="NZ_VDCZ01000006.1"/>
</dbReference>
<dbReference type="Proteomes" id="UP000431264">
    <property type="component" value="Unassembled WGS sequence"/>
</dbReference>
<sequence>MNKIKIVIGLLVFSLFMGCSKDDDTVNLDSISAPKNIGAVMTIKQDNSGLVTIVPNGEGVTQYEVYFGDTTTTPAFVNPGASTQHVYTEGNYQVRIVGKTLDGQSSEATQDLTVSFVAPENLEVTINSVPGNNLGITVAATADYETFFEVYFGEDPNQTPVVFMEGETITFSYATVGTYTVRVVALSGGVATTEYTEDVTITNPVLLPIDFESATLNYDFVGFGGANTVKVANPNIDANNGSANVARLTKNNGSEVWAGSLIELGAPIDFSTMQKIKMKSWAPQAGIVVKMKLENLLDSNINVEVDATNTMANGWEELTFDFSGVNNGNNYQRIVVFYDFGNAGTGANYYFDDIELTSGAPSVQLPLDFESTVLTYSFDNFGGAATTVVSNPDMSGINTSATVGKLVKANGAEVWAGSFIELGNPINFATMQKIKMKVWSPQAGIVVKLKLENLLNGGTINTELDATTTQSNAWEELTYDFTGINNANNYQRVVVFFDFGNAGTGASYYFDDIQLSN</sequence>
<evidence type="ECO:0008006" key="3">
    <source>
        <dbReference type="Google" id="ProtNLM"/>
    </source>
</evidence>
<protein>
    <recommendedName>
        <fullName evidence="3">PKD domain-containing protein</fullName>
    </recommendedName>
</protein>
<dbReference type="OrthoDB" id="5381604at2"/>
<organism evidence="1 2">
    <name type="scientific">Flavobacterium profundi</name>
    <dbReference type="NCBI Taxonomy" id="1774945"/>
    <lineage>
        <taxon>Bacteria</taxon>
        <taxon>Pseudomonadati</taxon>
        <taxon>Bacteroidota</taxon>
        <taxon>Flavobacteriia</taxon>
        <taxon>Flavobacteriales</taxon>
        <taxon>Flavobacteriaceae</taxon>
        <taxon>Flavobacterium</taxon>
    </lineage>
</organism>
<reference evidence="2" key="1">
    <citation type="submission" date="2019-05" db="EMBL/GenBank/DDBJ databases">
        <title>Flavobacterium profundi sp. nov., isolated from a deep-sea seamount.</title>
        <authorList>
            <person name="Zhang D.-C."/>
        </authorList>
    </citation>
    <scope>NUCLEOTIDE SEQUENCE [LARGE SCALE GENOMIC DNA]</scope>
    <source>
        <strain evidence="2">TP390</strain>
    </source>
</reference>
<dbReference type="PROSITE" id="PS51257">
    <property type="entry name" value="PROKAR_LIPOPROTEIN"/>
    <property type="match status" value="1"/>
</dbReference>
<dbReference type="Gene3D" id="2.60.120.260">
    <property type="entry name" value="Galactose-binding domain-like"/>
    <property type="match status" value="2"/>
</dbReference>
<dbReference type="AlphaFoldDB" id="A0A6I4ILA3"/>
<keyword evidence="2" id="KW-1185">Reference proteome</keyword>
<name>A0A6I4ILA3_9FLAO</name>
<proteinExistence type="predicted"/>
<evidence type="ECO:0000313" key="2">
    <source>
        <dbReference type="Proteomes" id="UP000431264"/>
    </source>
</evidence>
<accession>A0A6I4ILA3</accession>
<gene>
    <name evidence="1" type="ORF">GOQ30_09285</name>
</gene>